<dbReference type="CDD" id="cd08442">
    <property type="entry name" value="PBP2_YofA_SoxR_like"/>
    <property type="match status" value="1"/>
</dbReference>
<dbReference type="InterPro" id="IPR036388">
    <property type="entry name" value="WH-like_DNA-bd_sf"/>
</dbReference>
<sequence>MEFKDLEIFQIVAEKGTITAAAKEFNYVQSNITSRIHKLETELDTPLFNRHRRGMSLTPEGKKLLTYSKQILLLTNEMKKTIQNKQEPSGKLEIGTVETVIHLPIILSSYIKKYRKVDLSLFTGVTDKLKEQVLNHELEGAFITESDLHPDLISHDVFQEELVLISDMRFSTLEELKEEPILCFSKGCGYRARLEAWYKDQNIIPQQIMEFGTLETILRSVVMGIGITFVPKSTVTQLENSGLIRCHTLPEQYSKVKTVFIRRADAFLTSTIETFIDTIEMNKEASIGPMSYIVY</sequence>
<dbReference type="AlphaFoldDB" id="A0A3D8PM84"/>
<evidence type="ECO:0000259" key="5">
    <source>
        <dbReference type="PROSITE" id="PS50931"/>
    </source>
</evidence>
<keyword evidence="3" id="KW-0238">DNA-binding</keyword>
<dbReference type="EMBL" id="PIOC01000022">
    <property type="protein sequence ID" value="RDW17104.1"/>
    <property type="molecule type" value="Genomic_DNA"/>
</dbReference>
<dbReference type="RefSeq" id="WP_115774127.1">
    <property type="nucleotide sequence ID" value="NZ_PIOC01000022.1"/>
</dbReference>
<dbReference type="PANTHER" id="PTHR30126:SF40">
    <property type="entry name" value="HTH-TYPE TRANSCRIPTIONAL REGULATOR GLTR"/>
    <property type="match status" value="1"/>
</dbReference>
<dbReference type="PANTHER" id="PTHR30126">
    <property type="entry name" value="HTH-TYPE TRANSCRIPTIONAL REGULATOR"/>
    <property type="match status" value="1"/>
</dbReference>
<dbReference type="InterPro" id="IPR000847">
    <property type="entry name" value="LysR_HTH_N"/>
</dbReference>
<evidence type="ECO:0000256" key="3">
    <source>
        <dbReference type="ARBA" id="ARBA00023125"/>
    </source>
</evidence>
<dbReference type="GO" id="GO:0003700">
    <property type="term" value="F:DNA-binding transcription factor activity"/>
    <property type="evidence" value="ECO:0007669"/>
    <property type="project" value="InterPro"/>
</dbReference>
<dbReference type="Pfam" id="PF00126">
    <property type="entry name" value="HTH_1"/>
    <property type="match status" value="1"/>
</dbReference>
<comment type="caution">
    <text evidence="6">The sequence shown here is derived from an EMBL/GenBank/DDBJ whole genome shotgun (WGS) entry which is preliminary data.</text>
</comment>
<dbReference type="SUPFAM" id="SSF53850">
    <property type="entry name" value="Periplasmic binding protein-like II"/>
    <property type="match status" value="1"/>
</dbReference>
<dbReference type="GO" id="GO:0000976">
    <property type="term" value="F:transcription cis-regulatory region binding"/>
    <property type="evidence" value="ECO:0007669"/>
    <property type="project" value="TreeGrafter"/>
</dbReference>
<comment type="similarity">
    <text evidence="1">Belongs to the LysR transcriptional regulatory family.</text>
</comment>
<dbReference type="PROSITE" id="PS50931">
    <property type="entry name" value="HTH_LYSR"/>
    <property type="match status" value="1"/>
</dbReference>
<dbReference type="Gene3D" id="3.40.190.290">
    <property type="match status" value="1"/>
</dbReference>
<keyword evidence="2" id="KW-0805">Transcription regulation</keyword>
<proteinExistence type="inferred from homology"/>
<keyword evidence="4" id="KW-0804">Transcription</keyword>
<dbReference type="OrthoDB" id="8479357at2"/>
<name>A0A3D8PM84_9BACI</name>
<dbReference type="Gene3D" id="1.10.10.10">
    <property type="entry name" value="Winged helix-like DNA-binding domain superfamily/Winged helix DNA-binding domain"/>
    <property type="match status" value="1"/>
</dbReference>
<feature type="domain" description="HTH lysR-type" evidence="5">
    <location>
        <begin position="1"/>
        <end position="58"/>
    </location>
</feature>
<keyword evidence="7" id="KW-1185">Reference proteome</keyword>
<gene>
    <name evidence="6" type="ORF">CWR48_14885</name>
</gene>
<evidence type="ECO:0000313" key="7">
    <source>
        <dbReference type="Proteomes" id="UP000257143"/>
    </source>
</evidence>
<evidence type="ECO:0000313" key="6">
    <source>
        <dbReference type="EMBL" id="RDW17104.1"/>
    </source>
</evidence>
<accession>A0A3D8PM84</accession>
<organism evidence="6 7">
    <name type="scientific">Oceanobacillus arenosus</name>
    <dbReference type="NCBI Taxonomy" id="1229153"/>
    <lineage>
        <taxon>Bacteria</taxon>
        <taxon>Bacillati</taxon>
        <taxon>Bacillota</taxon>
        <taxon>Bacilli</taxon>
        <taxon>Bacillales</taxon>
        <taxon>Bacillaceae</taxon>
        <taxon>Oceanobacillus</taxon>
    </lineage>
</organism>
<evidence type="ECO:0000256" key="2">
    <source>
        <dbReference type="ARBA" id="ARBA00023015"/>
    </source>
</evidence>
<reference evidence="7" key="1">
    <citation type="submission" date="2017-11" db="EMBL/GenBank/DDBJ databases">
        <authorList>
            <person name="Zhu W."/>
        </authorList>
    </citation>
    <scope>NUCLEOTIDE SEQUENCE [LARGE SCALE GENOMIC DNA]</scope>
    <source>
        <strain evidence="7">CAU 1183</strain>
    </source>
</reference>
<dbReference type="InterPro" id="IPR036390">
    <property type="entry name" value="WH_DNA-bd_sf"/>
</dbReference>
<evidence type="ECO:0000256" key="4">
    <source>
        <dbReference type="ARBA" id="ARBA00023163"/>
    </source>
</evidence>
<dbReference type="InterPro" id="IPR005119">
    <property type="entry name" value="LysR_subst-bd"/>
</dbReference>
<protein>
    <submittedName>
        <fullName evidence="6">LysR family transcriptional regulator</fullName>
    </submittedName>
</protein>
<dbReference type="SUPFAM" id="SSF46785">
    <property type="entry name" value="Winged helix' DNA-binding domain"/>
    <property type="match status" value="1"/>
</dbReference>
<evidence type="ECO:0000256" key="1">
    <source>
        <dbReference type="ARBA" id="ARBA00009437"/>
    </source>
</evidence>
<dbReference type="Proteomes" id="UP000257143">
    <property type="component" value="Unassembled WGS sequence"/>
</dbReference>
<dbReference type="FunFam" id="1.10.10.10:FF:000001">
    <property type="entry name" value="LysR family transcriptional regulator"/>
    <property type="match status" value="1"/>
</dbReference>
<dbReference type="Pfam" id="PF03466">
    <property type="entry name" value="LysR_substrate"/>
    <property type="match status" value="1"/>
</dbReference>